<feature type="chain" id="PRO_5039127022" description="Lipoprotein" evidence="2">
    <location>
        <begin position="21"/>
        <end position="296"/>
    </location>
</feature>
<dbReference type="Proteomes" id="UP000186015">
    <property type="component" value="Unassembled WGS sequence"/>
</dbReference>
<gene>
    <name evidence="3" type="ORF">SAMN05216469_11126</name>
</gene>
<dbReference type="EMBL" id="FOAT01000011">
    <property type="protein sequence ID" value="SEL07727.1"/>
    <property type="molecule type" value="Genomic_DNA"/>
</dbReference>
<evidence type="ECO:0000256" key="2">
    <source>
        <dbReference type="SAM" id="SignalP"/>
    </source>
</evidence>
<name>A0A1H7MAU3_RUMAL</name>
<dbReference type="AlphaFoldDB" id="A0A1H7MAU3"/>
<keyword evidence="2" id="KW-0732">Signal</keyword>
<feature type="region of interest" description="Disordered" evidence="1">
    <location>
        <begin position="27"/>
        <end position="78"/>
    </location>
</feature>
<protein>
    <recommendedName>
        <fullName evidence="5">Lipoprotein</fullName>
    </recommendedName>
</protein>
<sequence length="296" mass="32282">MNFKKITVVAAAVCLCLAMAGCGENVKKNAKPTDNPAASASADKAENNTADEPAPTSEDAPADTGETSEAPASMDFQPTQQIKDATLSSGYVQIANDVFKEGGYMTVGEFVENYGDRWDCSEIDLTMEADTKFFRFLKATLKGTDLFMEMVATAPVSGSGTVADAVIMCFKSEGGSTDDNLWLPGGICHHCADQNYDGMVAMYEAQGCTLTDELFHNGHGVSKYSMTKNVGSYCAIPATDKRPYDSTYCLVELDEVNLYGEKPVIGYYFLDMHDGEAVYFTYNWIYYGSDDVYQWS</sequence>
<reference evidence="3 4" key="1">
    <citation type="submission" date="2016-10" db="EMBL/GenBank/DDBJ databases">
        <authorList>
            <person name="de Groot N.N."/>
        </authorList>
    </citation>
    <scope>NUCLEOTIDE SEQUENCE [LARGE SCALE GENOMIC DNA]</scope>
    <source>
        <strain evidence="3 4">KH2T6</strain>
    </source>
</reference>
<evidence type="ECO:0000256" key="1">
    <source>
        <dbReference type="SAM" id="MobiDB-lite"/>
    </source>
</evidence>
<organism evidence="3 4">
    <name type="scientific">Ruminococcus albus</name>
    <dbReference type="NCBI Taxonomy" id="1264"/>
    <lineage>
        <taxon>Bacteria</taxon>
        <taxon>Bacillati</taxon>
        <taxon>Bacillota</taxon>
        <taxon>Clostridia</taxon>
        <taxon>Eubacteriales</taxon>
        <taxon>Oscillospiraceae</taxon>
        <taxon>Ruminococcus</taxon>
    </lineage>
</organism>
<evidence type="ECO:0008006" key="5">
    <source>
        <dbReference type="Google" id="ProtNLM"/>
    </source>
</evidence>
<dbReference type="RefSeq" id="WP_074834086.1">
    <property type="nucleotide sequence ID" value="NZ_FOAT01000011.1"/>
</dbReference>
<evidence type="ECO:0000313" key="3">
    <source>
        <dbReference type="EMBL" id="SEL07727.1"/>
    </source>
</evidence>
<proteinExistence type="predicted"/>
<dbReference type="OrthoDB" id="1817596at2"/>
<evidence type="ECO:0000313" key="4">
    <source>
        <dbReference type="Proteomes" id="UP000186015"/>
    </source>
</evidence>
<feature type="signal peptide" evidence="2">
    <location>
        <begin position="1"/>
        <end position="20"/>
    </location>
</feature>
<dbReference type="PROSITE" id="PS51257">
    <property type="entry name" value="PROKAR_LIPOPROTEIN"/>
    <property type="match status" value="1"/>
</dbReference>
<accession>A0A1H7MAU3</accession>